<reference evidence="1" key="2">
    <citation type="submission" date="2019-03" db="EMBL/GenBank/DDBJ databases">
        <authorList>
            <person name="Chen S.-C."/>
            <person name="Wu S.-Y."/>
            <person name="Lai M.-C."/>
        </authorList>
    </citation>
    <scope>NUCLEOTIDE SEQUENCE</scope>
    <source>
        <strain evidence="1">ML15</strain>
    </source>
</reference>
<dbReference type="KEGG" id="mfk:E2N92_10585"/>
<dbReference type="AlphaFoldDB" id="A0A8G1A3E5"/>
<protein>
    <submittedName>
        <fullName evidence="1">Uncharacterized protein</fullName>
    </submittedName>
</protein>
<sequence length="76" mass="8353">MLLRAEEIERSSGAGLFQECFKDVEGGVAEEDGITKRYKILLSPSGMQDAGGALQRVWQAAGSTRYPRIYTRTTGK</sequence>
<evidence type="ECO:0000313" key="2">
    <source>
        <dbReference type="Proteomes" id="UP000826709"/>
    </source>
</evidence>
<dbReference type="RefSeq" id="WP_220681146.1">
    <property type="nucleotide sequence ID" value="NZ_CP037968.1"/>
</dbReference>
<dbReference type="EMBL" id="CP037968">
    <property type="protein sequence ID" value="QYZ79840.1"/>
    <property type="molecule type" value="Genomic_DNA"/>
</dbReference>
<organism evidence="1 2">
    <name type="scientific">Methanofollis formosanus</name>
    <dbReference type="NCBI Taxonomy" id="299308"/>
    <lineage>
        <taxon>Archaea</taxon>
        <taxon>Methanobacteriati</taxon>
        <taxon>Methanobacteriota</taxon>
        <taxon>Stenosarchaea group</taxon>
        <taxon>Methanomicrobia</taxon>
        <taxon>Methanomicrobiales</taxon>
        <taxon>Methanomicrobiaceae</taxon>
        <taxon>Methanofollis</taxon>
    </lineage>
</organism>
<name>A0A8G1A3E5_9EURY</name>
<dbReference type="Proteomes" id="UP000826709">
    <property type="component" value="Chromosome"/>
</dbReference>
<evidence type="ECO:0000313" key="1">
    <source>
        <dbReference type="EMBL" id="QYZ79840.1"/>
    </source>
</evidence>
<proteinExistence type="predicted"/>
<reference evidence="1" key="1">
    <citation type="journal article" date="2005" name="Int. J. Syst. Evol. Microbiol.">
        <title>Methanofollis formosanus sp. nov., isolated from a fish pond.</title>
        <authorList>
            <person name="Wu S.Y."/>
            <person name="Chen S.C."/>
            <person name="Lai M.C."/>
        </authorList>
    </citation>
    <scope>NUCLEOTIDE SEQUENCE</scope>
    <source>
        <strain evidence="1">ML15</strain>
    </source>
</reference>
<gene>
    <name evidence="1" type="ORF">E2N92_10585</name>
</gene>
<accession>A0A8G1A3E5</accession>
<keyword evidence="2" id="KW-1185">Reference proteome</keyword>